<evidence type="ECO:0000313" key="5">
    <source>
        <dbReference type="Proteomes" id="UP001220610"/>
    </source>
</evidence>
<dbReference type="Pfam" id="PF04773">
    <property type="entry name" value="FecR"/>
    <property type="match status" value="1"/>
</dbReference>
<dbReference type="InterPro" id="IPR032508">
    <property type="entry name" value="FecR_C"/>
</dbReference>
<keyword evidence="1" id="KW-1133">Transmembrane helix</keyword>
<evidence type="ECO:0000256" key="1">
    <source>
        <dbReference type="SAM" id="Phobius"/>
    </source>
</evidence>
<dbReference type="AlphaFoldDB" id="A0AAJ5WSD0"/>
<feature type="domain" description="FecR protein" evidence="2">
    <location>
        <begin position="194"/>
        <end position="290"/>
    </location>
</feature>
<dbReference type="InterPro" id="IPR012373">
    <property type="entry name" value="Ferrdict_sens_TM"/>
</dbReference>
<accession>A0AAJ5WSD0</accession>
<keyword evidence="1" id="KW-0472">Membrane</keyword>
<dbReference type="Pfam" id="PF16344">
    <property type="entry name" value="FecR_C"/>
    <property type="match status" value="1"/>
</dbReference>
<evidence type="ECO:0000259" key="3">
    <source>
        <dbReference type="Pfam" id="PF16344"/>
    </source>
</evidence>
<protein>
    <submittedName>
        <fullName evidence="4">DUF4974 domain-containing protein</fullName>
    </submittedName>
</protein>
<dbReference type="Gene3D" id="3.55.50.30">
    <property type="match status" value="1"/>
</dbReference>
<proteinExistence type="predicted"/>
<keyword evidence="1" id="KW-0812">Transmembrane</keyword>
<dbReference type="InterPro" id="IPR006860">
    <property type="entry name" value="FecR"/>
</dbReference>
<gene>
    <name evidence="4" type="ORF">P0Y53_13925</name>
</gene>
<dbReference type="EMBL" id="CP119311">
    <property type="protein sequence ID" value="WEK33585.1"/>
    <property type="molecule type" value="Genomic_DNA"/>
</dbReference>
<feature type="transmembrane region" description="Helical" evidence="1">
    <location>
        <begin position="99"/>
        <end position="117"/>
    </location>
</feature>
<evidence type="ECO:0000259" key="2">
    <source>
        <dbReference type="Pfam" id="PF04773"/>
    </source>
</evidence>
<sequence>MQAQESAILLQKFLDGNMTAEEISRFKTLLHTQSLEDSWLQQIEQVMSGQEVHPSGLLAIDGLFQELQARIQGAVPGQPAPVAASTPVQGAVRMLKMNWWYAAAASVLIVGGATYYLGRDKKAAQPMAKLTGPAEIAPGKEGAVLTLADGRQIVLDSLGNGVVATESGARVVLQDGKLTYDGSAESAAVVTYNTITTPNGRQISIVLPDGSKVWLNSASYIRCPTVFPADERLVEISGEAYVEVAPDAQRPFRVSVSNGMQLEVLGTSFNINAYSNEAMVRTTLINGRVKLGLLRQGDQSVTLLPGQQAQVTQNAGKPAVRMLEEEELDKIIAWKNGFFDFDNVRIAEAMRQLERWYNIEVVYEKGIPDITFGGKLRRNLSLEGVLRSLQDSEVHFRLEGRKLVVTL</sequence>
<dbReference type="PANTHER" id="PTHR30273">
    <property type="entry name" value="PERIPLASMIC SIGNAL SENSOR AND SIGMA FACTOR ACTIVATOR FECR-RELATED"/>
    <property type="match status" value="1"/>
</dbReference>
<feature type="domain" description="Protein FecR C-terminal" evidence="3">
    <location>
        <begin position="339"/>
        <end position="405"/>
    </location>
</feature>
<dbReference type="Proteomes" id="UP001220610">
    <property type="component" value="Chromosome"/>
</dbReference>
<reference evidence="4" key="1">
    <citation type="submission" date="2023-03" db="EMBL/GenBank/DDBJ databases">
        <title>Andean soil-derived lignocellulolytic bacterial consortium as a source of novel taxa and putative plastic-active enzymes.</title>
        <authorList>
            <person name="Diaz-Garcia L."/>
            <person name="Chuvochina M."/>
            <person name="Feuerriegel G."/>
            <person name="Bunk B."/>
            <person name="Sproer C."/>
            <person name="Streit W.R."/>
            <person name="Rodriguez L.M."/>
            <person name="Overmann J."/>
            <person name="Jimenez D.J."/>
        </authorList>
    </citation>
    <scope>NUCLEOTIDE SEQUENCE</scope>
    <source>
        <strain evidence="4">MAG 7</strain>
    </source>
</reference>
<evidence type="ECO:0000313" key="4">
    <source>
        <dbReference type="EMBL" id="WEK33585.1"/>
    </source>
</evidence>
<dbReference type="GO" id="GO:0016989">
    <property type="term" value="F:sigma factor antagonist activity"/>
    <property type="evidence" value="ECO:0007669"/>
    <property type="project" value="TreeGrafter"/>
</dbReference>
<name>A0AAJ5WSD0_9BACT</name>
<dbReference type="Gene3D" id="2.60.120.1440">
    <property type="match status" value="1"/>
</dbReference>
<dbReference type="PANTHER" id="PTHR30273:SF2">
    <property type="entry name" value="PROTEIN FECR"/>
    <property type="match status" value="1"/>
</dbReference>
<organism evidence="4 5">
    <name type="scientific">Candidatus Pseudobacter hemicellulosilyticus</name>
    <dbReference type="NCBI Taxonomy" id="3121375"/>
    <lineage>
        <taxon>Bacteria</taxon>
        <taxon>Pseudomonadati</taxon>
        <taxon>Bacteroidota</taxon>
        <taxon>Chitinophagia</taxon>
        <taxon>Chitinophagales</taxon>
        <taxon>Chitinophagaceae</taxon>
        <taxon>Pseudobacter</taxon>
    </lineage>
</organism>